<sequence length="79" mass="9086">MSYSTASASRREAHERYITHSLQCPRCTAAGQGYGVRCPEGEALWRAYFEFFVKEGLPQLPRNWWNIDGNIDENERSSS</sequence>
<organism evidence="1 2">
    <name type="scientific">Tepidimonas charontis</name>
    <dbReference type="NCBI Taxonomy" id="2267262"/>
    <lineage>
        <taxon>Bacteria</taxon>
        <taxon>Pseudomonadati</taxon>
        <taxon>Pseudomonadota</taxon>
        <taxon>Betaproteobacteria</taxon>
        <taxon>Burkholderiales</taxon>
        <taxon>Tepidimonas</taxon>
    </lineage>
</organism>
<reference evidence="1 2" key="1">
    <citation type="submission" date="2019-07" db="EMBL/GenBank/DDBJ databases">
        <title>Tepidimonas charontis SPSP-6 draft genome.</title>
        <authorList>
            <person name="Da Costa M.S."/>
            <person name="Froufe H.J.C."/>
            <person name="Egas C."/>
            <person name="Albuquerque L."/>
        </authorList>
    </citation>
    <scope>NUCLEOTIDE SEQUENCE [LARGE SCALE GENOMIC DNA]</scope>
    <source>
        <strain evidence="1 2">SPSP-6</strain>
    </source>
</reference>
<evidence type="ECO:0000313" key="2">
    <source>
        <dbReference type="Proteomes" id="UP000318294"/>
    </source>
</evidence>
<keyword evidence="2" id="KW-1185">Reference proteome</keyword>
<name>A0A554XH50_9BURK</name>
<comment type="caution">
    <text evidence="1">The sequence shown here is derived from an EMBL/GenBank/DDBJ whole genome shotgun (WGS) entry which is preliminary data.</text>
</comment>
<evidence type="ECO:0000313" key="1">
    <source>
        <dbReference type="EMBL" id="TSE35155.1"/>
    </source>
</evidence>
<dbReference type="AlphaFoldDB" id="A0A554XH50"/>
<proteinExistence type="predicted"/>
<gene>
    <name evidence="1" type="ORF">Tchar_00944</name>
</gene>
<dbReference type="Proteomes" id="UP000318294">
    <property type="component" value="Unassembled WGS sequence"/>
</dbReference>
<accession>A0A554XH50</accession>
<protein>
    <submittedName>
        <fullName evidence="1">Uncharacterized protein</fullName>
    </submittedName>
</protein>
<dbReference type="EMBL" id="VJON01000010">
    <property type="protein sequence ID" value="TSE35155.1"/>
    <property type="molecule type" value="Genomic_DNA"/>
</dbReference>